<evidence type="ECO:0000256" key="4">
    <source>
        <dbReference type="ARBA" id="ARBA00016741"/>
    </source>
</evidence>
<reference evidence="11" key="1">
    <citation type="submission" date="2011-07" db="EMBL/GenBank/DDBJ databases">
        <authorList>
            <consortium name="Caenorhabditis brenneri Sequencing and Analysis Consortium"/>
            <person name="Wilson R.K."/>
        </authorList>
    </citation>
    <scope>NUCLEOTIDE SEQUENCE [LARGE SCALE GENOMIC DNA]</scope>
    <source>
        <strain evidence="11">PB2801</strain>
    </source>
</reference>
<evidence type="ECO:0000256" key="5">
    <source>
        <dbReference type="ARBA" id="ARBA00022946"/>
    </source>
</evidence>
<evidence type="ECO:0000256" key="6">
    <source>
        <dbReference type="ARBA" id="ARBA00023128"/>
    </source>
</evidence>
<comment type="function">
    <text evidence="1">Substrate recognition and binding subunit of the essential mitochondrial processing protease (MPP), which cleaves the mitochondrial sequence off newly imported precursors proteins.</text>
</comment>
<evidence type="ECO:0000259" key="9">
    <source>
        <dbReference type="Pfam" id="PF05193"/>
    </source>
</evidence>
<dbReference type="OrthoDB" id="277191at2759"/>
<dbReference type="PANTHER" id="PTHR11851:SF49">
    <property type="entry name" value="MITOCHONDRIAL-PROCESSING PEPTIDASE SUBUNIT ALPHA"/>
    <property type="match status" value="1"/>
</dbReference>
<evidence type="ECO:0000256" key="1">
    <source>
        <dbReference type="ARBA" id="ARBA00002123"/>
    </source>
</evidence>
<dbReference type="GO" id="GO:0046872">
    <property type="term" value="F:metal ion binding"/>
    <property type="evidence" value="ECO:0007669"/>
    <property type="project" value="InterPro"/>
</dbReference>
<name>G0MNT1_CAEBE</name>
<dbReference type="InterPro" id="IPR007863">
    <property type="entry name" value="Peptidase_M16_C"/>
</dbReference>
<organism evidence="11">
    <name type="scientific">Caenorhabditis brenneri</name>
    <name type="common">Nematode worm</name>
    <dbReference type="NCBI Taxonomy" id="135651"/>
    <lineage>
        <taxon>Eukaryota</taxon>
        <taxon>Metazoa</taxon>
        <taxon>Ecdysozoa</taxon>
        <taxon>Nematoda</taxon>
        <taxon>Chromadorea</taxon>
        <taxon>Rhabditida</taxon>
        <taxon>Rhabditina</taxon>
        <taxon>Rhabditomorpha</taxon>
        <taxon>Rhabditoidea</taxon>
        <taxon>Rhabditidae</taxon>
        <taxon>Peloderinae</taxon>
        <taxon>Caenorhabditis</taxon>
    </lineage>
</organism>
<dbReference type="InterPro" id="IPR011765">
    <property type="entry name" value="Pept_M16_N"/>
</dbReference>
<evidence type="ECO:0000313" key="11">
    <source>
        <dbReference type="Proteomes" id="UP000008068"/>
    </source>
</evidence>
<evidence type="ECO:0000256" key="7">
    <source>
        <dbReference type="ARBA" id="ARBA00030006"/>
    </source>
</evidence>
<dbReference type="PANTHER" id="PTHR11851">
    <property type="entry name" value="METALLOPROTEASE"/>
    <property type="match status" value="1"/>
</dbReference>
<evidence type="ECO:0000313" key="10">
    <source>
        <dbReference type="EMBL" id="EGT39141.1"/>
    </source>
</evidence>
<dbReference type="FunCoup" id="G0MNT1">
    <property type="interactions" value="3606"/>
</dbReference>
<accession>G0MNT1</accession>
<dbReference type="InParanoid" id="G0MNT1"/>
<dbReference type="InterPro" id="IPR011249">
    <property type="entry name" value="Metalloenz_LuxS/M16"/>
</dbReference>
<dbReference type="Gene3D" id="3.30.830.10">
    <property type="entry name" value="Metalloenzyme, LuxS/M16 peptidase-like"/>
    <property type="match status" value="2"/>
</dbReference>
<keyword evidence="6" id="KW-0496">Mitochondrion</keyword>
<dbReference type="AlphaFoldDB" id="G0MNT1"/>
<feature type="domain" description="Peptidase M16 N-terminal" evidence="8">
    <location>
        <begin position="75"/>
        <end position="220"/>
    </location>
</feature>
<dbReference type="FunFam" id="3.30.830.10:FF:000014">
    <property type="entry name" value="Mitochondrial-processing peptidase alpha subunit, mitochondrial"/>
    <property type="match status" value="1"/>
</dbReference>
<dbReference type="EMBL" id="GL379804">
    <property type="protein sequence ID" value="EGT39141.1"/>
    <property type="molecule type" value="Genomic_DNA"/>
</dbReference>
<sequence>MLLQKSIRNSIKCRNISVSVRSCREIVKNQTNDVAKRLPLSVPLPMKTSPSLVPRGAATIGRNSKVTQLPNGLKVCTENTYGDFVTIGVAVESGCRFENGFPFGVSRVLEKLAFNSSENFVSREDVFHQLEKSSGIVDCQSTRDTMMYAASCHRDGVDSVVKVISDTIWRPIINDEHLKEAKLIVSYENEDLPNKIEAIEILLTDYIHKAAFQNNTIGYPKFGLDSLDKIRVSDVYGFLSRVHTPNRMVVGGVGVDHDEFVSIISRHFDTQQVIWNKNPSLLPSKVPELDTSKSQYTGGEVRLQTDLKTLTIGKPYPLLAHVVLGLEGCSYKDDDFVAFCVLQSLLGGGGAFSAGGPGKGMYARMYTEVMNQHYWLYSAIAHNHSYSDSGVFTLTASAPPREINNALILLVKQVLQLQHGVRSEELARARTQLRSHLMMNLEVRPVLFEDMVRQVLGHGERKQPEDYAERIEKVSNGDIIRVAERLLASKPSLVGYGDITKLGDYRSLDQALAKRDLKFLFKE</sequence>
<evidence type="ECO:0000256" key="3">
    <source>
        <dbReference type="ARBA" id="ARBA00007261"/>
    </source>
</evidence>
<protein>
    <recommendedName>
        <fullName evidence="4">Mitochondrial-processing peptidase subunit alpha</fullName>
    </recommendedName>
    <alternativeName>
        <fullName evidence="7">Alpha-MPP</fullName>
    </alternativeName>
</protein>
<dbReference type="HOGENOM" id="CLU_009902_5_2_1"/>
<dbReference type="Pfam" id="PF05193">
    <property type="entry name" value="Peptidase_M16_C"/>
    <property type="match status" value="1"/>
</dbReference>
<dbReference type="eggNOG" id="KOG2067">
    <property type="taxonomic scope" value="Eukaryota"/>
</dbReference>
<keyword evidence="5" id="KW-0809">Transit peptide</keyword>
<dbReference type="STRING" id="135651.G0MNT1"/>
<keyword evidence="11" id="KW-1185">Reference proteome</keyword>
<comment type="subcellular location">
    <subcellularLocation>
        <location evidence="2">Mitochondrion matrix</location>
    </subcellularLocation>
</comment>
<gene>
    <name evidence="10" type="primary">Cbn-mppa-1</name>
    <name evidence="10" type="ORF">CAEBREN_19698</name>
</gene>
<dbReference type="Proteomes" id="UP000008068">
    <property type="component" value="Unassembled WGS sequence"/>
</dbReference>
<comment type="similarity">
    <text evidence="3">Belongs to the peptidase M16 family.</text>
</comment>
<feature type="domain" description="Peptidase M16 C-terminal" evidence="9">
    <location>
        <begin position="230"/>
        <end position="433"/>
    </location>
</feature>
<dbReference type="OMA" id="LKYHHSP"/>
<evidence type="ECO:0000259" key="8">
    <source>
        <dbReference type="Pfam" id="PF00675"/>
    </source>
</evidence>
<dbReference type="Pfam" id="PF00675">
    <property type="entry name" value="Peptidase_M16"/>
    <property type="match status" value="1"/>
</dbReference>
<evidence type="ECO:0000256" key="2">
    <source>
        <dbReference type="ARBA" id="ARBA00004305"/>
    </source>
</evidence>
<proteinExistence type="inferred from homology"/>
<dbReference type="InterPro" id="IPR050361">
    <property type="entry name" value="MPP/UQCRC_Complex"/>
</dbReference>
<dbReference type="GO" id="GO:0006627">
    <property type="term" value="P:protein processing involved in protein targeting to mitochondrion"/>
    <property type="evidence" value="ECO:0007669"/>
    <property type="project" value="TreeGrafter"/>
</dbReference>
<dbReference type="SUPFAM" id="SSF63411">
    <property type="entry name" value="LuxS/MPP-like metallohydrolase"/>
    <property type="match status" value="2"/>
</dbReference>
<dbReference type="GO" id="GO:0005759">
    <property type="term" value="C:mitochondrial matrix"/>
    <property type="evidence" value="ECO:0007669"/>
    <property type="project" value="UniProtKB-SubCell"/>
</dbReference>